<evidence type="ECO:0000256" key="3">
    <source>
        <dbReference type="ARBA" id="ARBA00022692"/>
    </source>
</evidence>
<dbReference type="EMBL" id="BAABKQ010000001">
    <property type="protein sequence ID" value="GAA4809046.1"/>
    <property type="molecule type" value="Genomic_DNA"/>
</dbReference>
<feature type="transmembrane region" description="Helical" evidence="8">
    <location>
        <begin position="479"/>
        <end position="503"/>
    </location>
</feature>
<dbReference type="Pfam" id="PF06738">
    <property type="entry name" value="ThrE"/>
    <property type="match status" value="1"/>
</dbReference>
<feature type="region of interest" description="Disordered" evidence="7">
    <location>
        <begin position="1"/>
        <end position="91"/>
    </location>
</feature>
<dbReference type="PANTHER" id="PTHR34390:SF2">
    <property type="entry name" value="SUCCINATE TRANSPORTER SUBUNIT YJJP-RELATED"/>
    <property type="match status" value="1"/>
</dbReference>
<evidence type="ECO:0000256" key="2">
    <source>
        <dbReference type="ARBA" id="ARBA00022475"/>
    </source>
</evidence>
<proteinExistence type="inferred from homology"/>
<feature type="compositionally biased region" description="Basic and acidic residues" evidence="7">
    <location>
        <begin position="526"/>
        <end position="540"/>
    </location>
</feature>
<evidence type="ECO:0000256" key="4">
    <source>
        <dbReference type="ARBA" id="ARBA00022989"/>
    </source>
</evidence>
<name>A0ABP9CEZ3_9ACTN</name>
<feature type="transmembrane region" description="Helical" evidence="8">
    <location>
        <begin position="446"/>
        <end position="467"/>
    </location>
</feature>
<evidence type="ECO:0000259" key="10">
    <source>
        <dbReference type="Pfam" id="PF12821"/>
    </source>
</evidence>
<feature type="transmembrane region" description="Helical" evidence="8">
    <location>
        <begin position="369"/>
        <end position="388"/>
    </location>
</feature>
<protein>
    <submittedName>
        <fullName evidence="11">Threonine/serine exporter family protein</fullName>
    </submittedName>
</protein>
<keyword evidence="4 8" id="KW-1133">Transmembrane helix</keyword>
<keyword evidence="12" id="KW-1185">Reference proteome</keyword>
<evidence type="ECO:0000256" key="8">
    <source>
        <dbReference type="SAM" id="Phobius"/>
    </source>
</evidence>
<keyword evidence="2" id="KW-1003">Cell membrane</keyword>
<evidence type="ECO:0000256" key="1">
    <source>
        <dbReference type="ARBA" id="ARBA00004651"/>
    </source>
</evidence>
<reference evidence="12" key="1">
    <citation type="journal article" date="2019" name="Int. J. Syst. Evol. Microbiol.">
        <title>The Global Catalogue of Microorganisms (GCM) 10K type strain sequencing project: providing services to taxonomists for standard genome sequencing and annotation.</title>
        <authorList>
            <consortium name="The Broad Institute Genomics Platform"/>
            <consortium name="The Broad Institute Genome Sequencing Center for Infectious Disease"/>
            <person name="Wu L."/>
            <person name="Ma J."/>
        </authorList>
    </citation>
    <scope>NUCLEOTIDE SEQUENCE [LARGE SCALE GENOMIC DNA]</scope>
    <source>
        <strain evidence="12">JCM 18542</strain>
    </source>
</reference>
<comment type="subcellular location">
    <subcellularLocation>
        <location evidence="1">Cell membrane</location>
        <topology evidence="1">Multi-pass membrane protein</topology>
    </subcellularLocation>
</comment>
<feature type="transmembrane region" description="Helical" evidence="8">
    <location>
        <begin position="294"/>
        <end position="317"/>
    </location>
</feature>
<feature type="transmembrane region" description="Helical" evidence="8">
    <location>
        <begin position="395"/>
        <end position="413"/>
    </location>
</feature>
<evidence type="ECO:0000313" key="11">
    <source>
        <dbReference type="EMBL" id="GAA4809046.1"/>
    </source>
</evidence>
<evidence type="ECO:0000256" key="5">
    <source>
        <dbReference type="ARBA" id="ARBA00023136"/>
    </source>
</evidence>
<dbReference type="InterPro" id="IPR010619">
    <property type="entry name" value="ThrE-like_N"/>
</dbReference>
<evidence type="ECO:0000256" key="7">
    <source>
        <dbReference type="SAM" id="MobiDB-lite"/>
    </source>
</evidence>
<dbReference type="PANTHER" id="PTHR34390">
    <property type="entry name" value="UPF0442 PROTEIN YJJB-RELATED"/>
    <property type="match status" value="1"/>
</dbReference>
<dbReference type="InterPro" id="IPR050539">
    <property type="entry name" value="ThrE_Dicarb/AminoAcid_Exp"/>
</dbReference>
<evidence type="ECO:0000256" key="6">
    <source>
        <dbReference type="ARBA" id="ARBA00034125"/>
    </source>
</evidence>
<comment type="similarity">
    <text evidence="6">Belongs to the ThrE exporter (TC 2.A.79) family.</text>
</comment>
<feature type="transmembrane region" description="Helical" evidence="8">
    <location>
        <begin position="329"/>
        <end position="349"/>
    </location>
</feature>
<organism evidence="11 12">
    <name type="scientific">Tomitella cavernea</name>
    <dbReference type="NCBI Taxonomy" id="1387982"/>
    <lineage>
        <taxon>Bacteria</taxon>
        <taxon>Bacillati</taxon>
        <taxon>Actinomycetota</taxon>
        <taxon>Actinomycetes</taxon>
        <taxon>Mycobacteriales</taxon>
        <taxon>Tomitella</taxon>
    </lineage>
</organism>
<keyword evidence="3 8" id="KW-0812">Transmembrane</keyword>
<sequence length="547" mass="56791">MSKTDKAGAADPAGVRPTDPPDPAPADAAVATPAEPPAAEPPAAEPAAAKPPRRSLAQRLTGRGDLRRPRKVRRATVDTTTPPPSPLQPIDLTDDTAVTEVLRLAIWVGEVLMASGTGAIDTQVQVRQVAAAYGLSECDVDVTFNSIAISARRGSTLPPAGSIRIVEHRSHDFSRLAAIDRLVRRIRVGAVSPVEARNELESITNSPHPYPRWVSTVAWAGMAGAIAVLLGAGVIVASVALLCTMVIYQTNLVLNRIGLPYFFQQIVGGFIATIPAAGLYTARESLGLDLRPSLVIASGIVVLLSGLSVVGSVQDAITGAPITASARFFEVLMMTAGIIVGVAIGLRVADAVGLTLPPISAAQYSGDLTRIPVQVIAGAFAAGFFALACYAEARAVSVAAASGAVGSLVYTVLQYWAAGPIIAAGTAATVVGVAGGLLARRALTPPIIVGIAGITPLLPGLSMYRSLYSFLSNEPLSGFSALATVFGIGSSLAAGVVLGEWAARTIRRPRIVRAAALPKPIVRRISRDSGHGREHTESKWRNRRIVS</sequence>
<feature type="transmembrane region" description="Helical" evidence="8">
    <location>
        <begin position="259"/>
        <end position="282"/>
    </location>
</feature>
<gene>
    <name evidence="11" type="ORF">GCM10023353_11130</name>
</gene>
<feature type="transmembrane region" description="Helical" evidence="8">
    <location>
        <begin position="419"/>
        <end position="439"/>
    </location>
</feature>
<feature type="region of interest" description="Disordered" evidence="7">
    <location>
        <begin position="526"/>
        <end position="547"/>
    </location>
</feature>
<feature type="compositionally biased region" description="Pro residues" evidence="7">
    <location>
        <begin position="34"/>
        <end position="44"/>
    </location>
</feature>
<feature type="domain" description="Threonine/serine exporter-like N-terminal" evidence="9">
    <location>
        <begin position="104"/>
        <end position="348"/>
    </location>
</feature>
<feature type="domain" description="Threonine/Serine exporter ThrE" evidence="10">
    <location>
        <begin position="374"/>
        <end position="499"/>
    </location>
</feature>
<feature type="transmembrane region" description="Helical" evidence="8">
    <location>
        <begin position="217"/>
        <end position="247"/>
    </location>
</feature>
<evidence type="ECO:0000259" key="9">
    <source>
        <dbReference type="Pfam" id="PF06738"/>
    </source>
</evidence>
<evidence type="ECO:0000313" key="12">
    <source>
        <dbReference type="Proteomes" id="UP001500839"/>
    </source>
</evidence>
<comment type="caution">
    <text evidence="11">The sequence shown here is derived from an EMBL/GenBank/DDBJ whole genome shotgun (WGS) entry which is preliminary data.</text>
</comment>
<keyword evidence="5 8" id="KW-0472">Membrane</keyword>
<dbReference type="Pfam" id="PF12821">
    <property type="entry name" value="ThrE_2"/>
    <property type="match status" value="1"/>
</dbReference>
<accession>A0ABP9CEZ3</accession>
<dbReference type="InterPro" id="IPR024528">
    <property type="entry name" value="ThrE_2"/>
</dbReference>
<dbReference type="Proteomes" id="UP001500839">
    <property type="component" value="Unassembled WGS sequence"/>
</dbReference>